<gene>
    <name evidence="1" type="ORF">GMOD_00006099</name>
</gene>
<evidence type="ECO:0000313" key="2">
    <source>
        <dbReference type="Proteomes" id="UP000265663"/>
    </source>
</evidence>
<dbReference type="AlphaFoldDB" id="A0A3M7M478"/>
<keyword evidence="2" id="KW-1185">Reference proteome</keyword>
<accession>A0A3M7M478</accession>
<evidence type="ECO:0000313" key="1">
    <source>
        <dbReference type="EMBL" id="RMZ69325.1"/>
    </source>
</evidence>
<dbReference type="InterPro" id="IPR013083">
    <property type="entry name" value="Znf_RING/FYVE/PHD"/>
</dbReference>
<dbReference type="OrthoDB" id="3681417at2759"/>
<sequence>MSISPATLTLDTALAFPSLPPSSTETCSICQELVSAPAPSYGTRYADCTPAEATAHHATESKAAMIKVCGPKHFFHTVCIMSWWTSGVDVINTCPLDRCVAFGAERVEQRPTENEEEYEEEYLEEDDEEVERELLAEFEEGFERDVQLSAAGRQLAYEFSLEYPNPEVTANAFQPAPISVLLARARQAVAPFVGRSPSETDAEGETDDEA</sequence>
<dbReference type="Gene3D" id="3.30.40.10">
    <property type="entry name" value="Zinc/RING finger domain, C3HC4 (zinc finger)"/>
    <property type="match status" value="1"/>
</dbReference>
<proteinExistence type="predicted"/>
<protein>
    <recommendedName>
        <fullName evidence="3">RING-type domain-containing protein</fullName>
    </recommendedName>
</protein>
<organism evidence="1 2">
    <name type="scientific">Pyrenophora seminiperda CCB06</name>
    <dbReference type="NCBI Taxonomy" id="1302712"/>
    <lineage>
        <taxon>Eukaryota</taxon>
        <taxon>Fungi</taxon>
        <taxon>Dikarya</taxon>
        <taxon>Ascomycota</taxon>
        <taxon>Pezizomycotina</taxon>
        <taxon>Dothideomycetes</taxon>
        <taxon>Pleosporomycetidae</taxon>
        <taxon>Pleosporales</taxon>
        <taxon>Pleosporineae</taxon>
        <taxon>Pleosporaceae</taxon>
        <taxon>Pyrenophora</taxon>
    </lineage>
</organism>
<reference evidence="1 2" key="1">
    <citation type="journal article" date="2014" name="PLoS ONE">
        <title>De novo Genome Assembly of the Fungal Plant Pathogen Pyrenophora semeniperda.</title>
        <authorList>
            <person name="Soliai M.M."/>
            <person name="Meyer S.E."/>
            <person name="Udall J.A."/>
            <person name="Elzinga D.E."/>
            <person name="Hermansen R.A."/>
            <person name="Bodily P.M."/>
            <person name="Hart A.A."/>
            <person name="Coleman C.E."/>
        </authorList>
    </citation>
    <scope>NUCLEOTIDE SEQUENCE [LARGE SCALE GENOMIC DNA]</scope>
    <source>
        <strain evidence="1 2">CCB06</strain>
        <tissue evidence="1">Mycelium</tissue>
    </source>
</reference>
<evidence type="ECO:0008006" key="3">
    <source>
        <dbReference type="Google" id="ProtNLM"/>
    </source>
</evidence>
<dbReference type="EMBL" id="KE747818">
    <property type="protein sequence ID" value="RMZ69325.1"/>
    <property type="molecule type" value="Genomic_DNA"/>
</dbReference>
<name>A0A3M7M478_9PLEO</name>
<dbReference type="Proteomes" id="UP000265663">
    <property type="component" value="Unassembled WGS sequence"/>
</dbReference>
<dbReference type="SUPFAM" id="SSF57850">
    <property type="entry name" value="RING/U-box"/>
    <property type="match status" value="1"/>
</dbReference>